<evidence type="ECO:0000256" key="4">
    <source>
        <dbReference type="ARBA" id="ARBA00023163"/>
    </source>
</evidence>
<sequence length="308" mass="34455">MEDRIPSLYALRAFEVAARTQSFTQAAAQLSITQSAVSRHVKTLEQHLGCRLFERHGPRLRLTDAGRALAQELLRGFNIVADACGRLRRQQAAVRIKAPSTLTMRWLLAALERFNVAHREIAVQLSSVWMDMDTVDFYAEPYDCAILLGNGRFGGGIRSVRLFDEWLVPICAPGKYQSQLSLEQNIRRLGLIHPSADRRDWARWLERVGLSGVDLQQGKVFDSLEQGINAALLGYGLSIGDLVLTLQAIERGELAVPIDQAVQTGDGYYFVWPEQSVKGARIDALRDFLRRQVPALAERLSMMPGVIN</sequence>
<evidence type="ECO:0000256" key="3">
    <source>
        <dbReference type="ARBA" id="ARBA00023125"/>
    </source>
</evidence>
<keyword evidence="4" id="KW-0804">Transcription</keyword>
<dbReference type="GO" id="GO:0043565">
    <property type="term" value="F:sequence-specific DNA binding"/>
    <property type="evidence" value="ECO:0007669"/>
    <property type="project" value="TreeGrafter"/>
</dbReference>
<accession>A0A5J5FV09</accession>
<dbReference type="PRINTS" id="PR00039">
    <property type="entry name" value="HTHLYSR"/>
</dbReference>
<dbReference type="GO" id="GO:0003700">
    <property type="term" value="F:DNA-binding transcription factor activity"/>
    <property type="evidence" value="ECO:0007669"/>
    <property type="project" value="InterPro"/>
</dbReference>
<dbReference type="EMBL" id="VYKJ01000011">
    <property type="protein sequence ID" value="KAA8997375.1"/>
    <property type="molecule type" value="Genomic_DNA"/>
</dbReference>
<gene>
    <name evidence="6" type="ORF">FJU30_19275</name>
</gene>
<reference evidence="6 7" key="1">
    <citation type="submission" date="2019-09" db="EMBL/GenBank/DDBJ databases">
        <authorList>
            <person name="Li Y."/>
        </authorList>
    </citation>
    <scope>NUCLEOTIDE SEQUENCE [LARGE SCALE GENOMIC DNA]</scope>
    <source>
        <strain evidence="6 7">L3-3HA</strain>
    </source>
</reference>
<dbReference type="Pfam" id="PF03466">
    <property type="entry name" value="LysR_substrate"/>
    <property type="match status" value="1"/>
</dbReference>
<dbReference type="InterPro" id="IPR058163">
    <property type="entry name" value="LysR-type_TF_proteobact-type"/>
</dbReference>
<feature type="domain" description="HTH lysR-type" evidence="5">
    <location>
        <begin position="6"/>
        <end position="63"/>
    </location>
</feature>
<evidence type="ECO:0000313" key="6">
    <source>
        <dbReference type="EMBL" id="KAA8997375.1"/>
    </source>
</evidence>
<dbReference type="PANTHER" id="PTHR30537">
    <property type="entry name" value="HTH-TYPE TRANSCRIPTIONAL REGULATOR"/>
    <property type="match status" value="1"/>
</dbReference>
<dbReference type="SUPFAM" id="SSF46785">
    <property type="entry name" value="Winged helix' DNA-binding domain"/>
    <property type="match status" value="1"/>
</dbReference>
<dbReference type="Pfam" id="PF00126">
    <property type="entry name" value="HTH_1"/>
    <property type="match status" value="1"/>
</dbReference>
<dbReference type="RefSeq" id="WP_150436598.1">
    <property type="nucleotide sequence ID" value="NZ_VYKJ01000011.1"/>
</dbReference>
<dbReference type="FunFam" id="1.10.10.10:FF:000001">
    <property type="entry name" value="LysR family transcriptional regulator"/>
    <property type="match status" value="1"/>
</dbReference>
<dbReference type="PANTHER" id="PTHR30537:SF26">
    <property type="entry name" value="GLYCINE CLEAVAGE SYSTEM TRANSCRIPTIONAL ACTIVATOR"/>
    <property type="match status" value="1"/>
</dbReference>
<dbReference type="GO" id="GO:0006351">
    <property type="term" value="P:DNA-templated transcription"/>
    <property type="evidence" value="ECO:0007669"/>
    <property type="project" value="TreeGrafter"/>
</dbReference>
<dbReference type="PROSITE" id="PS50931">
    <property type="entry name" value="HTH_LYSR"/>
    <property type="match status" value="1"/>
</dbReference>
<dbReference type="InterPro" id="IPR005119">
    <property type="entry name" value="LysR_subst-bd"/>
</dbReference>
<evidence type="ECO:0000259" key="5">
    <source>
        <dbReference type="PROSITE" id="PS50931"/>
    </source>
</evidence>
<keyword evidence="3" id="KW-0238">DNA-binding</keyword>
<evidence type="ECO:0000313" key="7">
    <source>
        <dbReference type="Proteomes" id="UP000335415"/>
    </source>
</evidence>
<dbReference type="AlphaFoldDB" id="A0A5J5FV09"/>
<protein>
    <submittedName>
        <fullName evidence="6">LysR family transcriptional regulator</fullName>
    </submittedName>
</protein>
<dbReference type="OrthoDB" id="5526340at2"/>
<keyword evidence="2" id="KW-0805">Transcription regulation</keyword>
<dbReference type="Proteomes" id="UP000335415">
    <property type="component" value="Unassembled WGS sequence"/>
</dbReference>
<comment type="caution">
    <text evidence="6">The sequence shown here is derived from an EMBL/GenBank/DDBJ whole genome shotgun (WGS) entry which is preliminary data.</text>
</comment>
<proteinExistence type="inferred from homology"/>
<evidence type="ECO:0000256" key="1">
    <source>
        <dbReference type="ARBA" id="ARBA00009437"/>
    </source>
</evidence>
<dbReference type="Gene3D" id="3.40.190.10">
    <property type="entry name" value="Periplasmic binding protein-like II"/>
    <property type="match status" value="2"/>
</dbReference>
<dbReference type="InterPro" id="IPR036388">
    <property type="entry name" value="WH-like_DNA-bd_sf"/>
</dbReference>
<evidence type="ECO:0000256" key="2">
    <source>
        <dbReference type="ARBA" id="ARBA00023015"/>
    </source>
</evidence>
<dbReference type="Gene3D" id="1.10.10.10">
    <property type="entry name" value="Winged helix-like DNA-binding domain superfamily/Winged helix DNA-binding domain"/>
    <property type="match status" value="1"/>
</dbReference>
<comment type="similarity">
    <text evidence="1">Belongs to the LysR transcriptional regulatory family.</text>
</comment>
<keyword evidence="7" id="KW-1185">Reference proteome</keyword>
<organism evidence="6 7">
    <name type="scientific">Affinibrenneria salicis</name>
    <dbReference type="NCBI Taxonomy" id="2590031"/>
    <lineage>
        <taxon>Bacteria</taxon>
        <taxon>Pseudomonadati</taxon>
        <taxon>Pseudomonadota</taxon>
        <taxon>Gammaproteobacteria</taxon>
        <taxon>Enterobacterales</taxon>
        <taxon>Pectobacteriaceae</taxon>
        <taxon>Affinibrenneria</taxon>
    </lineage>
</organism>
<dbReference type="SUPFAM" id="SSF53850">
    <property type="entry name" value="Periplasmic binding protein-like II"/>
    <property type="match status" value="1"/>
</dbReference>
<dbReference type="InterPro" id="IPR036390">
    <property type="entry name" value="WH_DNA-bd_sf"/>
</dbReference>
<dbReference type="InterPro" id="IPR000847">
    <property type="entry name" value="LysR_HTH_N"/>
</dbReference>
<name>A0A5J5FV09_9GAMM</name>